<dbReference type="Pfam" id="PF13976">
    <property type="entry name" value="gag_pre-integrs"/>
    <property type="match status" value="1"/>
</dbReference>
<dbReference type="Pfam" id="PF22936">
    <property type="entry name" value="Pol_BBD"/>
    <property type="match status" value="1"/>
</dbReference>
<dbReference type="PANTHER" id="PTHR47592">
    <property type="entry name" value="PBF68 PROTEIN"/>
    <property type="match status" value="1"/>
</dbReference>
<accession>A0ABQ4YWN4</accession>
<evidence type="ECO:0000313" key="4">
    <source>
        <dbReference type="Proteomes" id="UP001151760"/>
    </source>
</evidence>
<dbReference type="SUPFAM" id="SSF57756">
    <property type="entry name" value="Retrovirus zinc finger-like domains"/>
    <property type="match status" value="1"/>
</dbReference>
<evidence type="ECO:0000259" key="2">
    <source>
        <dbReference type="SMART" id="SM00343"/>
    </source>
</evidence>
<dbReference type="SMART" id="SM00343">
    <property type="entry name" value="ZnF_C2HC"/>
    <property type="match status" value="1"/>
</dbReference>
<dbReference type="InterPro" id="IPR025724">
    <property type="entry name" value="GAG-pre-integrase_dom"/>
</dbReference>
<reference evidence="3" key="1">
    <citation type="journal article" date="2022" name="Int. J. Mol. Sci.">
        <title>Draft Genome of Tanacetum Coccineum: Genomic Comparison of Closely Related Tanacetum-Family Plants.</title>
        <authorList>
            <person name="Yamashiro T."/>
            <person name="Shiraishi A."/>
            <person name="Nakayama K."/>
            <person name="Satake H."/>
        </authorList>
    </citation>
    <scope>NUCLEOTIDE SEQUENCE</scope>
</reference>
<dbReference type="InterPro" id="IPR001878">
    <property type="entry name" value="Znf_CCHC"/>
</dbReference>
<protein>
    <submittedName>
        <fullName evidence="3">Zinc finger, CCHC-type containing protein</fullName>
    </submittedName>
</protein>
<dbReference type="Pfam" id="PF00098">
    <property type="entry name" value="zf-CCHC"/>
    <property type="match status" value="1"/>
</dbReference>
<dbReference type="Proteomes" id="UP001151760">
    <property type="component" value="Unassembled WGS sequence"/>
</dbReference>
<proteinExistence type="predicted"/>
<keyword evidence="4" id="KW-1185">Reference proteome</keyword>
<dbReference type="EMBL" id="BQNB010010731">
    <property type="protein sequence ID" value="GJS81213.1"/>
    <property type="molecule type" value="Genomic_DNA"/>
</dbReference>
<name>A0ABQ4YWN4_9ASTR</name>
<dbReference type="InterPro" id="IPR036875">
    <property type="entry name" value="Znf_CCHC_sf"/>
</dbReference>
<evidence type="ECO:0000313" key="3">
    <source>
        <dbReference type="EMBL" id="GJS81213.1"/>
    </source>
</evidence>
<feature type="compositionally biased region" description="Basic residues" evidence="1">
    <location>
        <begin position="198"/>
        <end position="213"/>
    </location>
</feature>
<organism evidence="3 4">
    <name type="scientific">Tanacetum coccineum</name>
    <dbReference type="NCBI Taxonomy" id="301880"/>
    <lineage>
        <taxon>Eukaryota</taxon>
        <taxon>Viridiplantae</taxon>
        <taxon>Streptophyta</taxon>
        <taxon>Embryophyta</taxon>
        <taxon>Tracheophyta</taxon>
        <taxon>Spermatophyta</taxon>
        <taxon>Magnoliopsida</taxon>
        <taxon>eudicotyledons</taxon>
        <taxon>Gunneridae</taxon>
        <taxon>Pentapetalae</taxon>
        <taxon>asterids</taxon>
        <taxon>campanulids</taxon>
        <taxon>Asterales</taxon>
        <taxon>Asteraceae</taxon>
        <taxon>Asteroideae</taxon>
        <taxon>Anthemideae</taxon>
        <taxon>Anthemidinae</taxon>
        <taxon>Tanacetum</taxon>
    </lineage>
</organism>
<comment type="caution">
    <text evidence="3">The sequence shown here is derived from an EMBL/GenBank/DDBJ whole genome shotgun (WGS) entry which is preliminary data.</text>
</comment>
<dbReference type="Gene3D" id="4.10.60.10">
    <property type="entry name" value="Zinc finger, CCHC-type"/>
    <property type="match status" value="1"/>
</dbReference>
<reference evidence="3" key="2">
    <citation type="submission" date="2022-01" db="EMBL/GenBank/DDBJ databases">
        <authorList>
            <person name="Yamashiro T."/>
            <person name="Shiraishi A."/>
            <person name="Satake H."/>
            <person name="Nakayama K."/>
        </authorList>
    </citation>
    <scope>NUCLEOTIDE SEQUENCE</scope>
</reference>
<evidence type="ECO:0000256" key="1">
    <source>
        <dbReference type="SAM" id="MobiDB-lite"/>
    </source>
</evidence>
<sequence>MTGDNFNDWYRSLRIVLRVAGTYDYLFKPCPEEPPEDAAENVKAAWKAEYKIHSDVACLMLGRMSPALQRQFELYFPQAMLDELRRMFEKPKAVEIYDLVDTLHSCKQAPGKSVSAHVLEMKGYMDQLQALGKPYDNDMAINLINRSLNKDFGDFVRNFNMHCVGKTVSDLHALLIDYEKGLKDKAPTPQVLAIQKGRVNKPKPQANKKGKSKGKADKNKQVVAYQPKPKQNPPQKKENPKKDQACHYCNVVGHWKRNCPLYLEELRTNKNKKAEHGAATSGNLFMIELFNLTHKLNSWVYDTGCGIHICNTLQGFRVERKLSYGEQYLHVGNGAQAAVEAIGVFNLVLPSGLVLSLNNCHYAPSIIRGVVSFSRLLDLGFVHTVTSNGISVSSNGIFYFSAISVNGVFEIDMNDNVSKYNNNSIFSINKKRKLDLNSSYLWHCRLAHIGKTRMQKLQREGLLESINDES</sequence>
<gene>
    <name evidence="3" type="ORF">Tco_0747754</name>
</gene>
<dbReference type="PANTHER" id="PTHR47592:SF24">
    <property type="entry name" value="BNACNNG30200D PROTEIN"/>
    <property type="match status" value="1"/>
</dbReference>
<feature type="domain" description="CCHC-type" evidence="2">
    <location>
        <begin position="245"/>
        <end position="261"/>
    </location>
</feature>
<feature type="region of interest" description="Disordered" evidence="1">
    <location>
        <begin position="193"/>
        <end position="242"/>
    </location>
</feature>
<dbReference type="InterPro" id="IPR054722">
    <property type="entry name" value="PolX-like_BBD"/>
</dbReference>